<name>A0A6P4I5S8_DROKI</name>
<gene>
    <name evidence="3" type="primary">LOC108071719</name>
</gene>
<dbReference type="GeneID" id="108071719"/>
<sequence>MCFGKFFGGRHGNRSNAVATEGVTVRPSLANVPQVSVDNIRSVKSTKSTKSVKSGKSMAAASRVTVNLANQRAPSVNTIGSEAKKSVLVGPGGGVSSASASVVPNAAGGSATGSGTADGSSRSVRRSSWWGYFGMNKKKNSSIDSL</sequence>
<accession>A0A6P4I5S8</accession>
<evidence type="ECO:0000313" key="3">
    <source>
        <dbReference type="RefSeq" id="XP_017018033.2"/>
    </source>
</evidence>
<evidence type="ECO:0000313" key="2">
    <source>
        <dbReference type="Proteomes" id="UP001652661"/>
    </source>
</evidence>
<dbReference type="RefSeq" id="XP_017018033.2">
    <property type="nucleotide sequence ID" value="XM_017162544.3"/>
</dbReference>
<keyword evidence="2" id="KW-1185">Reference proteome</keyword>
<protein>
    <submittedName>
        <fullName evidence="3">Uncharacterized protein</fullName>
    </submittedName>
</protein>
<dbReference type="OrthoDB" id="10549868at2759"/>
<dbReference type="AlphaFoldDB" id="A0A6P4I5S8"/>
<evidence type="ECO:0000256" key="1">
    <source>
        <dbReference type="SAM" id="MobiDB-lite"/>
    </source>
</evidence>
<proteinExistence type="predicted"/>
<organism evidence="2 3">
    <name type="scientific">Drosophila kikkawai</name>
    <name type="common">Fruit fly</name>
    <dbReference type="NCBI Taxonomy" id="30033"/>
    <lineage>
        <taxon>Eukaryota</taxon>
        <taxon>Metazoa</taxon>
        <taxon>Ecdysozoa</taxon>
        <taxon>Arthropoda</taxon>
        <taxon>Hexapoda</taxon>
        <taxon>Insecta</taxon>
        <taxon>Pterygota</taxon>
        <taxon>Neoptera</taxon>
        <taxon>Endopterygota</taxon>
        <taxon>Diptera</taxon>
        <taxon>Brachycera</taxon>
        <taxon>Muscomorpha</taxon>
        <taxon>Ephydroidea</taxon>
        <taxon>Drosophilidae</taxon>
        <taxon>Drosophila</taxon>
        <taxon>Sophophora</taxon>
    </lineage>
</organism>
<feature type="region of interest" description="Disordered" evidence="1">
    <location>
        <begin position="90"/>
        <end position="124"/>
    </location>
</feature>
<reference evidence="3" key="1">
    <citation type="submission" date="2025-08" db="UniProtKB">
        <authorList>
            <consortium name="RefSeq"/>
        </authorList>
    </citation>
    <scope>IDENTIFICATION</scope>
    <source>
        <strain evidence="3">14028-0561.14</strain>
        <tissue evidence="3">Whole fly</tissue>
    </source>
</reference>
<dbReference type="Proteomes" id="UP001652661">
    <property type="component" value="Chromosome X"/>
</dbReference>
<feature type="compositionally biased region" description="Low complexity" evidence="1">
    <location>
        <begin position="96"/>
        <end position="124"/>
    </location>
</feature>